<dbReference type="GO" id="GO:0098797">
    <property type="term" value="C:plasma membrane protein complex"/>
    <property type="evidence" value="ECO:0007669"/>
    <property type="project" value="TreeGrafter"/>
</dbReference>
<keyword evidence="2" id="KW-1003">Cell membrane</keyword>
<dbReference type="InterPro" id="IPR051447">
    <property type="entry name" value="Lipoprotein-release_system"/>
</dbReference>
<evidence type="ECO:0000256" key="3">
    <source>
        <dbReference type="ARBA" id="ARBA00022692"/>
    </source>
</evidence>
<dbReference type="EMBL" id="UINC01002236">
    <property type="protein sequence ID" value="SUZ94450.1"/>
    <property type="molecule type" value="Genomic_DNA"/>
</dbReference>
<evidence type="ECO:0008006" key="10">
    <source>
        <dbReference type="Google" id="ProtNLM"/>
    </source>
</evidence>
<feature type="transmembrane region" description="Helical" evidence="6">
    <location>
        <begin position="263"/>
        <end position="287"/>
    </location>
</feature>
<dbReference type="PANTHER" id="PTHR30489:SF0">
    <property type="entry name" value="LIPOPROTEIN-RELEASING SYSTEM TRANSMEMBRANE PROTEIN LOLE"/>
    <property type="match status" value="1"/>
</dbReference>
<evidence type="ECO:0000256" key="5">
    <source>
        <dbReference type="ARBA" id="ARBA00023136"/>
    </source>
</evidence>
<organism evidence="9">
    <name type="scientific">marine metagenome</name>
    <dbReference type="NCBI Taxonomy" id="408172"/>
    <lineage>
        <taxon>unclassified sequences</taxon>
        <taxon>metagenomes</taxon>
        <taxon>ecological metagenomes</taxon>
    </lineage>
</organism>
<keyword evidence="3 6" id="KW-0812">Transmembrane</keyword>
<dbReference type="InterPro" id="IPR025857">
    <property type="entry name" value="MacB_PCD"/>
</dbReference>
<sequence length="408" mass="45285">MTKKLFIACRQLFSKQQSQFISIVTFISTLAIALGVSSLIVVLSVMNGFQAEIEERVIRLSSHITIQSDQPIRRWQSIANELEQFPEIKHTIPFVEAKGIISNGQGSTGALITGINPADEFFFGIKLKDLENGELILGRGIALQLNLKAGDRAQLTVPSINLQGKISFPDSQYFRIKEVVEFGLQRYDSSQVVMHQVDASSLLGLGNAVNGVSVELGNVYQVKSMVKEIESSLKNIKDLEITITDWSKQNQALFDAIVIEKTIMSVLLFMIVLIATFNVIVMLSMSVDDKKKDIAVLKSIGFTSKDVAQIFFIQGLLSVLLGVLFGVFFGIAVLMNLGSFEWIIWYLFGFEFMPAGLYYITSMPFILRYTDVVLICLGALTVSVIACLYPSIKASRENPAEILRMHKG</sequence>
<feature type="domain" description="ABC3 transporter permease C-terminal" evidence="7">
    <location>
        <begin position="266"/>
        <end position="399"/>
    </location>
</feature>
<dbReference type="PANTHER" id="PTHR30489">
    <property type="entry name" value="LIPOPROTEIN-RELEASING SYSTEM TRANSMEMBRANE PROTEIN LOLE"/>
    <property type="match status" value="1"/>
</dbReference>
<dbReference type="AlphaFoldDB" id="A0A381RRE2"/>
<keyword evidence="4 6" id="KW-1133">Transmembrane helix</keyword>
<gene>
    <name evidence="9" type="ORF">METZ01_LOCUS47304</name>
</gene>
<comment type="subcellular location">
    <subcellularLocation>
        <location evidence="1">Cell membrane</location>
        <topology evidence="1">Multi-pass membrane protein</topology>
    </subcellularLocation>
</comment>
<evidence type="ECO:0000313" key="9">
    <source>
        <dbReference type="EMBL" id="SUZ94450.1"/>
    </source>
</evidence>
<name>A0A381RRE2_9ZZZZ</name>
<evidence type="ECO:0000256" key="4">
    <source>
        <dbReference type="ARBA" id="ARBA00022989"/>
    </source>
</evidence>
<keyword evidence="5 6" id="KW-0472">Membrane</keyword>
<dbReference type="Pfam" id="PF12704">
    <property type="entry name" value="MacB_PCD"/>
    <property type="match status" value="1"/>
</dbReference>
<accession>A0A381RRE2</accession>
<evidence type="ECO:0000259" key="8">
    <source>
        <dbReference type="Pfam" id="PF12704"/>
    </source>
</evidence>
<feature type="transmembrane region" description="Helical" evidence="6">
    <location>
        <begin position="308"/>
        <end position="337"/>
    </location>
</feature>
<evidence type="ECO:0000256" key="2">
    <source>
        <dbReference type="ARBA" id="ARBA00022475"/>
    </source>
</evidence>
<proteinExistence type="predicted"/>
<feature type="transmembrane region" description="Helical" evidence="6">
    <location>
        <begin position="372"/>
        <end position="392"/>
    </location>
</feature>
<evidence type="ECO:0000256" key="1">
    <source>
        <dbReference type="ARBA" id="ARBA00004651"/>
    </source>
</evidence>
<evidence type="ECO:0000259" key="7">
    <source>
        <dbReference type="Pfam" id="PF02687"/>
    </source>
</evidence>
<reference evidence="9" key="1">
    <citation type="submission" date="2018-05" db="EMBL/GenBank/DDBJ databases">
        <authorList>
            <person name="Lanie J.A."/>
            <person name="Ng W.-L."/>
            <person name="Kazmierczak K.M."/>
            <person name="Andrzejewski T.M."/>
            <person name="Davidsen T.M."/>
            <person name="Wayne K.J."/>
            <person name="Tettelin H."/>
            <person name="Glass J.I."/>
            <person name="Rusch D."/>
            <person name="Podicherti R."/>
            <person name="Tsui H.-C.T."/>
            <person name="Winkler M.E."/>
        </authorList>
    </citation>
    <scope>NUCLEOTIDE SEQUENCE</scope>
</reference>
<dbReference type="InterPro" id="IPR003838">
    <property type="entry name" value="ABC3_permease_C"/>
</dbReference>
<feature type="domain" description="MacB-like periplasmic core" evidence="8">
    <location>
        <begin position="25"/>
        <end position="230"/>
    </location>
</feature>
<dbReference type="Pfam" id="PF02687">
    <property type="entry name" value="FtsX"/>
    <property type="match status" value="1"/>
</dbReference>
<evidence type="ECO:0000256" key="6">
    <source>
        <dbReference type="SAM" id="Phobius"/>
    </source>
</evidence>
<protein>
    <recommendedName>
        <fullName evidence="10">ABC3 transporter permease protein domain-containing protein</fullName>
    </recommendedName>
</protein>
<feature type="transmembrane region" description="Helical" evidence="6">
    <location>
        <begin position="343"/>
        <end position="360"/>
    </location>
</feature>
<feature type="transmembrane region" description="Helical" evidence="6">
    <location>
        <begin position="20"/>
        <end position="46"/>
    </location>
</feature>
<dbReference type="GO" id="GO:0044874">
    <property type="term" value="P:lipoprotein localization to outer membrane"/>
    <property type="evidence" value="ECO:0007669"/>
    <property type="project" value="TreeGrafter"/>
</dbReference>